<dbReference type="NCBIfam" id="TIGR00685">
    <property type="entry name" value="T6PP"/>
    <property type="match status" value="1"/>
</dbReference>
<evidence type="ECO:0000313" key="6">
    <source>
        <dbReference type="EMBL" id="CAE0688231.1"/>
    </source>
</evidence>
<dbReference type="Gene3D" id="3.30.70.1020">
    <property type="entry name" value="Trehalose-6-phosphate phosphatase related protein, domain 2"/>
    <property type="match status" value="1"/>
</dbReference>
<comment type="function">
    <text evidence="5">Removes the phosphate from trehalose 6-phosphate to produce free trehalose.</text>
</comment>
<reference evidence="6" key="1">
    <citation type="submission" date="2021-01" db="EMBL/GenBank/DDBJ databases">
        <authorList>
            <person name="Corre E."/>
            <person name="Pelletier E."/>
            <person name="Niang G."/>
            <person name="Scheremetjew M."/>
            <person name="Finn R."/>
            <person name="Kale V."/>
            <person name="Holt S."/>
            <person name="Cochrane G."/>
            <person name="Meng A."/>
            <person name="Brown T."/>
            <person name="Cohen L."/>
        </authorList>
    </citation>
    <scope>NUCLEOTIDE SEQUENCE</scope>
    <source>
        <strain evidence="6">CCMP1756</strain>
    </source>
</reference>
<dbReference type="PANTHER" id="PTHR43768:SF3">
    <property type="entry name" value="TREHALOSE 6-PHOSPHATE PHOSPHATASE"/>
    <property type="match status" value="1"/>
</dbReference>
<dbReference type="InterPro" id="IPR003337">
    <property type="entry name" value="Trehalose_PPase"/>
</dbReference>
<accession>A0A7S3ZN39</accession>
<evidence type="ECO:0000256" key="3">
    <source>
        <dbReference type="ARBA" id="ARBA00008770"/>
    </source>
</evidence>
<dbReference type="OrthoDB" id="411251at2759"/>
<dbReference type="Gene3D" id="3.40.50.1000">
    <property type="entry name" value="HAD superfamily/HAD-like"/>
    <property type="match status" value="1"/>
</dbReference>
<evidence type="ECO:0000256" key="4">
    <source>
        <dbReference type="ARBA" id="ARBA00022801"/>
    </source>
</evidence>
<dbReference type="EMBL" id="HBIW01004505">
    <property type="protein sequence ID" value="CAE0688231.1"/>
    <property type="molecule type" value="Transcribed_RNA"/>
</dbReference>
<comment type="similarity">
    <text evidence="3 5">Belongs to the trehalose phosphatase family.</text>
</comment>
<evidence type="ECO:0000313" key="8">
    <source>
        <dbReference type="Proteomes" id="UP000789595"/>
    </source>
</evidence>
<protein>
    <recommendedName>
        <fullName evidence="5">Trehalose 6-phosphate phosphatase</fullName>
        <ecNumber evidence="5">3.1.3.12</ecNumber>
    </recommendedName>
</protein>
<evidence type="ECO:0000256" key="5">
    <source>
        <dbReference type="RuleBase" id="RU361117"/>
    </source>
</evidence>
<dbReference type="NCBIfam" id="TIGR01484">
    <property type="entry name" value="HAD-SF-IIB"/>
    <property type="match status" value="1"/>
</dbReference>
<dbReference type="UniPathway" id="UPA00299"/>
<comment type="pathway">
    <text evidence="2 5">Glycan biosynthesis; trehalose biosynthesis.</text>
</comment>
<dbReference type="GO" id="GO:0005992">
    <property type="term" value="P:trehalose biosynthetic process"/>
    <property type="evidence" value="ECO:0007669"/>
    <property type="project" value="UniProtKB-UniPathway"/>
</dbReference>
<comment type="cofactor">
    <cofactor evidence="5">
        <name>a divalent metal cation</name>
        <dbReference type="ChEBI" id="CHEBI:60240"/>
    </cofactor>
</comment>
<dbReference type="InterPro" id="IPR006379">
    <property type="entry name" value="HAD-SF_hydro_IIB"/>
</dbReference>
<keyword evidence="8" id="KW-1185">Reference proteome</keyword>
<dbReference type="SUPFAM" id="SSF56784">
    <property type="entry name" value="HAD-like"/>
    <property type="match status" value="1"/>
</dbReference>
<dbReference type="EMBL" id="CAKKNE010000002">
    <property type="protein sequence ID" value="CAH0367766.1"/>
    <property type="molecule type" value="Genomic_DNA"/>
</dbReference>
<name>A0A7S3ZN39_9STRA</name>
<proteinExistence type="inferred from homology"/>
<evidence type="ECO:0000256" key="2">
    <source>
        <dbReference type="ARBA" id="ARBA00005199"/>
    </source>
</evidence>
<comment type="catalytic activity">
    <reaction evidence="1 5">
        <text>alpha,alpha-trehalose 6-phosphate + H2O = alpha,alpha-trehalose + phosphate</text>
        <dbReference type="Rhea" id="RHEA:23420"/>
        <dbReference type="ChEBI" id="CHEBI:15377"/>
        <dbReference type="ChEBI" id="CHEBI:16551"/>
        <dbReference type="ChEBI" id="CHEBI:43474"/>
        <dbReference type="ChEBI" id="CHEBI:58429"/>
        <dbReference type="EC" id="3.1.3.12"/>
    </reaction>
</comment>
<keyword evidence="4 5" id="KW-0378">Hydrolase</keyword>
<evidence type="ECO:0000313" key="7">
    <source>
        <dbReference type="EMBL" id="CAH0367766.1"/>
    </source>
</evidence>
<dbReference type="EC" id="3.1.3.12" evidence="5"/>
<dbReference type="InterPro" id="IPR036412">
    <property type="entry name" value="HAD-like_sf"/>
</dbReference>
<organism evidence="6">
    <name type="scientific">Pelagomonas calceolata</name>
    <dbReference type="NCBI Taxonomy" id="35677"/>
    <lineage>
        <taxon>Eukaryota</taxon>
        <taxon>Sar</taxon>
        <taxon>Stramenopiles</taxon>
        <taxon>Ochrophyta</taxon>
        <taxon>Pelagophyceae</taxon>
        <taxon>Pelagomonadales</taxon>
        <taxon>Pelagomonadaceae</taxon>
        <taxon>Pelagomonas</taxon>
    </lineage>
</organism>
<dbReference type="Pfam" id="PF02358">
    <property type="entry name" value="Trehalose_PPase"/>
    <property type="match status" value="1"/>
</dbReference>
<reference evidence="7" key="2">
    <citation type="submission" date="2021-11" db="EMBL/GenBank/DDBJ databases">
        <authorList>
            <consortium name="Genoscope - CEA"/>
            <person name="William W."/>
        </authorList>
    </citation>
    <scope>NUCLEOTIDE SEQUENCE</scope>
</reference>
<dbReference type="PANTHER" id="PTHR43768">
    <property type="entry name" value="TREHALOSE 6-PHOSPHATE PHOSPHATASE"/>
    <property type="match status" value="1"/>
</dbReference>
<dbReference type="Proteomes" id="UP000789595">
    <property type="component" value="Unassembled WGS sequence"/>
</dbReference>
<evidence type="ECO:0000256" key="1">
    <source>
        <dbReference type="ARBA" id="ARBA00000500"/>
    </source>
</evidence>
<dbReference type="GO" id="GO:0004805">
    <property type="term" value="F:trehalose-phosphatase activity"/>
    <property type="evidence" value="ECO:0007669"/>
    <property type="project" value="UniProtKB-EC"/>
</dbReference>
<dbReference type="AlphaFoldDB" id="A0A7S3ZN39"/>
<dbReference type="InterPro" id="IPR023214">
    <property type="entry name" value="HAD_sf"/>
</dbReference>
<gene>
    <name evidence="6" type="ORF">PCAL00307_LOCUS3665</name>
    <name evidence="7" type="ORF">PECAL_2P08030</name>
</gene>
<sequence length="294" mass="31652">MATFAVPPPQTRDWRELPDAKTIDTGTKRLVVFLDYDGTLTPIVEASDAAVLTAPMRASIARLARHAPVAVVSGRAREKVREFVAVENLYYAGSHGFDIDGPGGLRKQVKTSAVPILRAARSQLEVWLRDVAGASVEDNVFSVSIHWRGVAEADRPRVAGAVDAVLALAPFRTTLRKFSGKCVFELRPSAAWNKGEAALYLLDMVRKAEGGAHDWFDGVQPIYVGDDVTDEDAFKALAPFGAVGVLVAPADESERPARTHATHRLRDVDDVRAFLDALAARAEAPPATGDASTT</sequence>
<dbReference type="InterPro" id="IPR044651">
    <property type="entry name" value="OTSB-like"/>
</dbReference>